<dbReference type="Pfam" id="PF14791">
    <property type="entry name" value="DNA_pol_B_thumb"/>
    <property type="match status" value="1"/>
</dbReference>
<keyword evidence="1 7" id="KW-0808">Transferase</keyword>
<dbReference type="CDD" id="cd00141">
    <property type="entry name" value="NT_POLXc"/>
    <property type="match status" value="1"/>
</dbReference>
<protein>
    <recommendedName>
        <fullName evidence="7">DNA polymerase</fullName>
        <ecNumber evidence="7">2.7.7.7</ecNumber>
    </recommendedName>
</protein>
<dbReference type="InterPro" id="IPR001357">
    <property type="entry name" value="BRCT_dom"/>
</dbReference>
<evidence type="ECO:0000256" key="4">
    <source>
        <dbReference type="ARBA" id="ARBA00022932"/>
    </source>
</evidence>
<comment type="caution">
    <text evidence="10">The sequence shown here is derived from an EMBL/GenBank/DDBJ whole genome shotgun (WGS) entry which is preliminary data.</text>
</comment>
<dbReference type="RefSeq" id="XP_064768467.1">
    <property type="nucleotide sequence ID" value="XM_064909759.1"/>
</dbReference>
<keyword evidence="5 7" id="KW-0234">DNA repair</keyword>
<dbReference type="InterPro" id="IPR002008">
    <property type="entry name" value="DNA_pol_X_beta-like"/>
</dbReference>
<evidence type="ECO:0000256" key="7">
    <source>
        <dbReference type="RuleBase" id="RU366014"/>
    </source>
</evidence>
<evidence type="ECO:0000313" key="10">
    <source>
        <dbReference type="EMBL" id="KAK7205434.1"/>
    </source>
</evidence>
<dbReference type="InterPro" id="IPR010996">
    <property type="entry name" value="HHH_MUS81"/>
</dbReference>
<comment type="catalytic activity">
    <reaction evidence="6 7">
        <text>DNA(n) + a 2'-deoxyribonucleoside 5'-triphosphate = DNA(n+1) + diphosphate</text>
        <dbReference type="Rhea" id="RHEA:22508"/>
        <dbReference type="Rhea" id="RHEA-COMP:17339"/>
        <dbReference type="Rhea" id="RHEA-COMP:17340"/>
        <dbReference type="ChEBI" id="CHEBI:33019"/>
        <dbReference type="ChEBI" id="CHEBI:61560"/>
        <dbReference type="ChEBI" id="CHEBI:173112"/>
        <dbReference type="EC" id="2.7.7.7"/>
    </reaction>
</comment>
<accession>A0ABR1F6G3</accession>
<comment type="function">
    <text evidence="7">DNA polymerase that functions in several pathways of DNA repair. Involved in base excision repair (BER) responsible for repair of lesions that give rise to abasic (AP) sites in DNA. Also contributes to DNA double-strand break repair by non-homologous end joining and homologous recombination. Has both template-dependent and template-independent (terminal transferase) DNA polymerase activities. Has also a 5'-deoxyribose-5-phosphate lyase (dRP lyase) activity.</text>
</comment>
<keyword evidence="7" id="KW-0539">Nucleus</keyword>
<sequence>MELRRCGLTAQVLRAGAAPLVVKIDWVRRCIASGRIEDRSRYILNIQSASMSSLSATPPVTPVKRRRRKHTDEDDSSSLSDPASPTPSTKVPKTRKKRVAKDLSAVAAASREDSDLPELDPIYLQKLSCYRPHPLICPNEDLAKILAQIRHLRDLDGNDTSVRAYSSAIASIRSYPYKIKSGKEVKRLNGCGAKTLKLVNEFLETGAIESETAKADTAEYEAIERLQEIWGVGGRTASSWVREKGWKSIEDVQREGMSSLTRHQEAGVRYYQDLKVKLNREQVAAIAETVTRYAKDIHPDALSLVGGSYRRGNTSHADVDMLLTVPNNKPGEHYTFLQELIKRLQKANLITEVLTITSNLRKGELLDLALVVWSTVPNVSGVPLAHFRVDLICADWKVIGPAVVGWTGGTTFERDLRIRAKKLGYKFHSSGLLDLKTNKLVDCTADTMEAAERKVFEILQLPYYDPELRNTG</sequence>
<dbReference type="SUPFAM" id="SSF81301">
    <property type="entry name" value="Nucleotidyltransferase"/>
    <property type="match status" value="1"/>
</dbReference>
<dbReference type="Gene3D" id="3.30.210.10">
    <property type="entry name" value="DNA polymerase, thumb domain"/>
    <property type="match status" value="1"/>
</dbReference>
<dbReference type="PANTHER" id="PTHR11276:SF29">
    <property type="entry name" value="DNA POLYMERASE TYPE-X FAMILY PROTEIN POL4"/>
    <property type="match status" value="1"/>
</dbReference>
<evidence type="ECO:0000256" key="6">
    <source>
        <dbReference type="ARBA" id="ARBA00049244"/>
    </source>
</evidence>
<dbReference type="PRINTS" id="PR00870">
    <property type="entry name" value="DNAPOLXBETA"/>
</dbReference>
<keyword evidence="11" id="KW-1185">Reference proteome</keyword>
<dbReference type="Gene3D" id="3.30.460.10">
    <property type="entry name" value="Beta Polymerase, domain 2"/>
    <property type="match status" value="1"/>
</dbReference>
<dbReference type="SMART" id="SM00483">
    <property type="entry name" value="POLXc"/>
    <property type="match status" value="1"/>
</dbReference>
<comment type="similarity">
    <text evidence="7">Belongs to the DNA polymerase type-X family.</text>
</comment>
<dbReference type="Gene3D" id="1.10.150.20">
    <property type="entry name" value="5' to 3' exonuclease, C-terminal subdomain"/>
    <property type="match status" value="1"/>
</dbReference>
<evidence type="ECO:0000256" key="8">
    <source>
        <dbReference type="SAM" id="MobiDB-lite"/>
    </source>
</evidence>
<proteinExistence type="inferred from homology"/>
<dbReference type="GeneID" id="90035271"/>
<evidence type="ECO:0000256" key="2">
    <source>
        <dbReference type="ARBA" id="ARBA00022695"/>
    </source>
</evidence>
<dbReference type="Pfam" id="PF14716">
    <property type="entry name" value="HHH_8"/>
    <property type="match status" value="1"/>
</dbReference>
<dbReference type="InterPro" id="IPR027421">
    <property type="entry name" value="DNA_pol_lamdba_lyase_dom_sf"/>
</dbReference>
<evidence type="ECO:0000256" key="1">
    <source>
        <dbReference type="ARBA" id="ARBA00022679"/>
    </source>
</evidence>
<feature type="domain" description="BRCT" evidence="9">
    <location>
        <begin position="21"/>
        <end position="44"/>
    </location>
</feature>
<dbReference type="EMBL" id="JBBJBU010000005">
    <property type="protein sequence ID" value="KAK7205434.1"/>
    <property type="molecule type" value="Genomic_DNA"/>
</dbReference>
<dbReference type="InterPro" id="IPR029398">
    <property type="entry name" value="PolB_thumb"/>
</dbReference>
<feature type="region of interest" description="Disordered" evidence="8">
    <location>
        <begin position="53"/>
        <end position="97"/>
    </location>
</feature>
<keyword evidence="3 7" id="KW-0227">DNA damage</keyword>
<comment type="subcellular location">
    <subcellularLocation>
        <location evidence="7">Nucleus</location>
    </subcellularLocation>
</comment>
<dbReference type="Gene3D" id="1.10.150.110">
    <property type="entry name" value="DNA polymerase beta, N-terminal domain-like"/>
    <property type="match status" value="1"/>
</dbReference>
<dbReference type="InterPro" id="IPR043519">
    <property type="entry name" value="NT_sf"/>
</dbReference>
<keyword evidence="4 7" id="KW-0239">DNA-directed DNA polymerase</keyword>
<dbReference type="PANTHER" id="PTHR11276">
    <property type="entry name" value="DNA POLYMERASE TYPE-X FAMILY MEMBER"/>
    <property type="match status" value="1"/>
</dbReference>
<keyword evidence="2 7" id="KW-0548">Nucleotidyltransferase</keyword>
<organism evidence="10 11">
    <name type="scientific">Myxozyma melibiosi</name>
    <dbReference type="NCBI Taxonomy" id="54550"/>
    <lineage>
        <taxon>Eukaryota</taxon>
        <taxon>Fungi</taxon>
        <taxon>Dikarya</taxon>
        <taxon>Ascomycota</taxon>
        <taxon>Saccharomycotina</taxon>
        <taxon>Lipomycetes</taxon>
        <taxon>Lipomycetales</taxon>
        <taxon>Lipomycetaceae</taxon>
        <taxon>Myxozyma</taxon>
    </lineage>
</organism>
<dbReference type="Pfam" id="PF10391">
    <property type="entry name" value="DNA_pol_lambd_f"/>
    <property type="match status" value="1"/>
</dbReference>
<gene>
    <name evidence="10" type="ORF">BZA70DRAFT_157751</name>
</gene>
<dbReference type="InterPro" id="IPR022312">
    <property type="entry name" value="DNA_pol_X"/>
</dbReference>
<evidence type="ECO:0000259" key="9">
    <source>
        <dbReference type="PROSITE" id="PS50172"/>
    </source>
</evidence>
<dbReference type="PRINTS" id="PR00869">
    <property type="entry name" value="DNAPOLX"/>
</dbReference>
<dbReference type="PROSITE" id="PS50172">
    <property type="entry name" value="BRCT"/>
    <property type="match status" value="1"/>
</dbReference>
<dbReference type="EC" id="2.7.7.7" evidence="7"/>
<dbReference type="Proteomes" id="UP001498771">
    <property type="component" value="Unassembled WGS sequence"/>
</dbReference>
<dbReference type="InterPro" id="IPR028207">
    <property type="entry name" value="DNA_pol_B_palm_palm"/>
</dbReference>
<dbReference type="InterPro" id="IPR018944">
    <property type="entry name" value="DNA_pol_lambd_fingers_domain"/>
</dbReference>
<evidence type="ECO:0000256" key="5">
    <source>
        <dbReference type="ARBA" id="ARBA00023204"/>
    </source>
</evidence>
<dbReference type="InterPro" id="IPR002054">
    <property type="entry name" value="DNA-dir_DNA_pol_X"/>
</dbReference>
<name>A0ABR1F6G3_9ASCO</name>
<dbReference type="Pfam" id="PF14792">
    <property type="entry name" value="DNA_pol_B_palm"/>
    <property type="match status" value="1"/>
</dbReference>
<evidence type="ECO:0000256" key="3">
    <source>
        <dbReference type="ARBA" id="ARBA00022763"/>
    </source>
</evidence>
<dbReference type="SUPFAM" id="SSF47802">
    <property type="entry name" value="DNA polymerase beta, N-terminal domain-like"/>
    <property type="match status" value="1"/>
</dbReference>
<feature type="compositionally biased region" description="Low complexity" evidence="8">
    <location>
        <begin position="77"/>
        <end position="89"/>
    </location>
</feature>
<evidence type="ECO:0000313" key="11">
    <source>
        <dbReference type="Proteomes" id="UP001498771"/>
    </source>
</evidence>
<dbReference type="SUPFAM" id="SSF81585">
    <property type="entry name" value="PsbU/PolX domain-like"/>
    <property type="match status" value="1"/>
</dbReference>
<reference evidence="10 11" key="1">
    <citation type="submission" date="2024-03" db="EMBL/GenBank/DDBJ databases">
        <title>Genome-scale model development and genomic sequencing of the oleaginous clade Lipomyces.</title>
        <authorList>
            <consortium name="Lawrence Berkeley National Laboratory"/>
            <person name="Czajka J.J."/>
            <person name="Han Y."/>
            <person name="Kim J."/>
            <person name="Mondo S.J."/>
            <person name="Hofstad B.A."/>
            <person name="Robles A."/>
            <person name="Haridas S."/>
            <person name="Riley R."/>
            <person name="LaButti K."/>
            <person name="Pangilinan J."/>
            <person name="Andreopoulos W."/>
            <person name="Lipzen A."/>
            <person name="Yan J."/>
            <person name="Wang M."/>
            <person name="Ng V."/>
            <person name="Grigoriev I.V."/>
            <person name="Spatafora J.W."/>
            <person name="Magnuson J.K."/>
            <person name="Baker S.E."/>
            <person name="Pomraning K.R."/>
        </authorList>
    </citation>
    <scope>NUCLEOTIDE SEQUENCE [LARGE SCALE GENOMIC DNA]</scope>
    <source>
        <strain evidence="10 11">Phaff 52-87</strain>
    </source>
</reference>
<dbReference type="InterPro" id="IPR037160">
    <property type="entry name" value="DNA_Pol_thumb_sf"/>
</dbReference>